<evidence type="ECO:0000256" key="8">
    <source>
        <dbReference type="PROSITE-ProRule" id="PRU00450"/>
    </source>
</evidence>
<evidence type="ECO:0000256" key="4">
    <source>
        <dbReference type="ARBA" id="ARBA00022723"/>
    </source>
</evidence>
<evidence type="ECO:0000259" key="9">
    <source>
        <dbReference type="PROSITE" id="PS50876"/>
    </source>
</evidence>
<feature type="non-terminal residue" evidence="10">
    <location>
        <position position="107"/>
    </location>
</feature>
<evidence type="ECO:0000313" key="10">
    <source>
        <dbReference type="EMBL" id="NWT15703.1"/>
    </source>
</evidence>
<keyword evidence="3" id="KW-0540">Nuclease</keyword>
<keyword evidence="7" id="KW-0695">RNA-directed DNA polymerase</keyword>
<dbReference type="SUPFAM" id="SSF56672">
    <property type="entry name" value="DNA/RNA polymerases"/>
    <property type="match status" value="1"/>
</dbReference>
<dbReference type="AlphaFoldDB" id="A0A7K5LCK1"/>
<organism evidence="10 11">
    <name type="scientific">Vireo altiloquus</name>
    <name type="common">Black-whiskered vireo</name>
    <name type="synonym">Muscicapa altiloqua</name>
    <dbReference type="NCBI Taxonomy" id="34956"/>
    <lineage>
        <taxon>Eukaryota</taxon>
        <taxon>Metazoa</taxon>
        <taxon>Chordata</taxon>
        <taxon>Craniata</taxon>
        <taxon>Vertebrata</taxon>
        <taxon>Euteleostomi</taxon>
        <taxon>Archelosauria</taxon>
        <taxon>Archosauria</taxon>
        <taxon>Dinosauria</taxon>
        <taxon>Saurischia</taxon>
        <taxon>Theropoda</taxon>
        <taxon>Coelurosauria</taxon>
        <taxon>Aves</taxon>
        <taxon>Neognathae</taxon>
        <taxon>Neoaves</taxon>
        <taxon>Telluraves</taxon>
        <taxon>Australaves</taxon>
        <taxon>Passeriformes</taxon>
        <taxon>Corvoidea</taxon>
        <taxon>Vireonidae</taxon>
        <taxon>Vireoninae</taxon>
        <taxon>Vireo</taxon>
    </lineage>
</organism>
<dbReference type="GO" id="GO:0008270">
    <property type="term" value="F:zinc ion binding"/>
    <property type="evidence" value="ECO:0007669"/>
    <property type="project" value="UniProtKB-KW"/>
</dbReference>
<dbReference type="Pfam" id="PF02022">
    <property type="entry name" value="Integrase_Zn"/>
    <property type="match status" value="1"/>
</dbReference>
<dbReference type="InterPro" id="IPR017856">
    <property type="entry name" value="Integrase-like_N"/>
</dbReference>
<reference evidence="10 11" key="1">
    <citation type="submission" date="2019-09" db="EMBL/GenBank/DDBJ databases">
        <title>Bird 10,000 Genomes (B10K) Project - Family phase.</title>
        <authorList>
            <person name="Zhang G."/>
        </authorList>
    </citation>
    <scope>NUCLEOTIDE SEQUENCE [LARGE SCALE GENOMIC DNA]</scope>
    <source>
        <strain evidence="10">B10K-DU-001-22</strain>
        <tissue evidence="10">Muscle</tissue>
    </source>
</reference>
<keyword evidence="4" id="KW-0479">Metal-binding</keyword>
<keyword evidence="2" id="KW-0548">Nucleotidyltransferase</keyword>
<keyword evidence="11" id="KW-1185">Reference proteome</keyword>
<evidence type="ECO:0000256" key="5">
    <source>
        <dbReference type="ARBA" id="ARBA00022759"/>
    </source>
</evidence>
<feature type="domain" description="Integrase-type" evidence="9">
    <location>
        <begin position="41"/>
        <end position="82"/>
    </location>
</feature>
<keyword evidence="5" id="KW-0255">Endonuclease</keyword>
<protein>
    <submittedName>
        <fullName evidence="10">POK18 protein</fullName>
    </submittedName>
</protein>
<evidence type="ECO:0000256" key="6">
    <source>
        <dbReference type="ARBA" id="ARBA00022801"/>
    </source>
</evidence>
<comment type="caution">
    <text evidence="10">The sequence shown here is derived from an EMBL/GenBank/DDBJ whole genome shotgun (WGS) entry which is preliminary data.</text>
</comment>
<proteinExistence type="predicted"/>
<dbReference type="EMBL" id="VZRF01009695">
    <property type="protein sequence ID" value="NWT15703.1"/>
    <property type="molecule type" value="Genomic_DNA"/>
</dbReference>
<dbReference type="PROSITE" id="PS50876">
    <property type="entry name" value="ZF_INTEGRASE"/>
    <property type="match status" value="1"/>
</dbReference>
<dbReference type="GO" id="GO:0035613">
    <property type="term" value="F:RNA stem-loop binding"/>
    <property type="evidence" value="ECO:0007669"/>
    <property type="project" value="TreeGrafter"/>
</dbReference>
<dbReference type="GO" id="GO:0003964">
    <property type="term" value="F:RNA-directed DNA polymerase activity"/>
    <property type="evidence" value="ECO:0007669"/>
    <property type="project" value="UniProtKB-KW"/>
</dbReference>
<keyword evidence="6" id="KW-0378">Hydrolase</keyword>
<dbReference type="PANTHER" id="PTHR41694:SF3">
    <property type="entry name" value="RNA-DIRECTED DNA POLYMERASE-RELATED"/>
    <property type="match status" value="1"/>
</dbReference>
<feature type="non-terminal residue" evidence="10">
    <location>
        <position position="1"/>
    </location>
</feature>
<evidence type="ECO:0000256" key="2">
    <source>
        <dbReference type="ARBA" id="ARBA00022695"/>
    </source>
</evidence>
<evidence type="ECO:0000313" key="11">
    <source>
        <dbReference type="Proteomes" id="UP000589495"/>
    </source>
</evidence>
<name>A0A7K5LCK1_VIRAL</name>
<dbReference type="InterPro" id="IPR003308">
    <property type="entry name" value="Integrase_Zn-bd_dom_N"/>
</dbReference>
<dbReference type="InterPro" id="IPR043502">
    <property type="entry name" value="DNA/RNA_pol_sf"/>
</dbReference>
<keyword evidence="8" id="KW-0863">Zinc-finger</keyword>
<dbReference type="GO" id="GO:0016787">
    <property type="term" value="F:hydrolase activity"/>
    <property type="evidence" value="ECO:0007669"/>
    <property type="project" value="UniProtKB-KW"/>
</dbReference>
<gene>
    <name evidence="10" type="primary">Ervk18_2</name>
    <name evidence="10" type="ORF">VIRALT_R16265</name>
</gene>
<dbReference type="GO" id="GO:0004519">
    <property type="term" value="F:endonuclease activity"/>
    <property type="evidence" value="ECO:0007669"/>
    <property type="project" value="UniProtKB-KW"/>
</dbReference>
<dbReference type="Proteomes" id="UP000589495">
    <property type="component" value="Unassembled WGS sequence"/>
</dbReference>
<keyword evidence="8" id="KW-0862">Zinc</keyword>
<evidence type="ECO:0000256" key="1">
    <source>
        <dbReference type="ARBA" id="ARBA00022679"/>
    </source>
</evidence>
<evidence type="ECO:0000256" key="7">
    <source>
        <dbReference type="ARBA" id="ARBA00022918"/>
    </source>
</evidence>
<dbReference type="SUPFAM" id="SSF46919">
    <property type="entry name" value="N-terminal Zn binding domain of HIV integrase"/>
    <property type="match status" value="1"/>
</dbReference>
<sequence length="107" mass="11883">MGPLQPGMSSPTMLPKDWDLVVTDRKDCFFQTPLHPEDAPRFAFLAVQSHRQFHQNIPGLVRQFHLRRDEAKAIVATCPECSKTNALSLGNGVNPRGWGAVTCGRLV</sequence>
<evidence type="ECO:0000256" key="3">
    <source>
        <dbReference type="ARBA" id="ARBA00022722"/>
    </source>
</evidence>
<accession>A0A7K5LCK1</accession>
<keyword evidence="1" id="KW-0808">Transferase</keyword>
<dbReference type="Gene3D" id="1.10.10.200">
    <property type="match status" value="1"/>
</dbReference>
<dbReference type="PANTHER" id="PTHR41694">
    <property type="entry name" value="ENDOGENOUS RETROVIRUS GROUP K MEMBER POL PROTEIN"/>
    <property type="match status" value="1"/>
</dbReference>